<dbReference type="RefSeq" id="WP_145249991.1">
    <property type="nucleotide sequence ID" value="NZ_CP036278.1"/>
</dbReference>
<keyword evidence="2" id="KW-1185">Reference proteome</keyword>
<dbReference type="Proteomes" id="UP000315750">
    <property type="component" value="Chromosome"/>
</dbReference>
<dbReference type="OrthoDB" id="290460at2"/>
<reference evidence="1 2" key="1">
    <citation type="submission" date="2019-02" db="EMBL/GenBank/DDBJ databases">
        <title>Deep-cultivation of Planctomycetes and their phenomic and genomic characterization uncovers novel biology.</title>
        <authorList>
            <person name="Wiegand S."/>
            <person name="Jogler M."/>
            <person name="Boedeker C."/>
            <person name="Pinto D."/>
            <person name="Vollmers J."/>
            <person name="Rivas-Marin E."/>
            <person name="Kohn T."/>
            <person name="Peeters S.H."/>
            <person name="Heuer A."/>
            <person name="Rast P."/>
            <person name="Oberbeckmann S."/>
            <person name="Bunk B."/>
            <person name="Jeske O."/>
            <person name="Meyerdierks A."/>
            <person name="Storesund J.E."/>
            <person name="Kallscheuer N."/>
            <person name="Luecker S."/>
            <person name="Lage O.M."/>
            <person name="Pohl T."/>
            <person name="Merkel B.J."/>
            <person name="Hornburger P."/>
            <person name="Mueller R.-W."/>
            <person name="Bruemmer F."/>
            <person name="Labrenz M."/>
            <person name="Spormann A.M."/>
            <person name="Op den Camp H."/>
            <person name="Overmann J."/>
            <person name="Amann R."/>
            <person name="Jetten M.S.M."/>
            <person name="Mascher T."/>
            <person name="Medema M.H."/>
            <person name="Devos D.P."/>
            <person name="Kaster A.-K."/>
            <person name="Ovreas L."/>
            <person name="Rohde M."/>
            <person name="Galperin M.Y."/>
            <person name="Jogler C."/>
        </authorList>
    </citation>
    <scope>NUCLEOTIDE SEQUENCE [LARGE SCALE GENOMIC DNA]</scope>
    <source>
        <strain evidence="1 2">Pan181</strain>
    </source>
</reference>
<accession>A0A518AUA8</accession>
<proteinExistence type="predicted"/>
<dbReference type="EMBL" id="CP036278">
    <property type="protein sequence ID" value="QDU58275.1"/>
    <property type="molecule type" value="Genomic_DNA"/>
</dbReference>
<dbReference type="Pfam" id="PF10636">
    <property type="entry name" value="hemP"/>
    <property type="match status" value="1"/>
</dbReference>
<dbReference type="KEGG" id="amuc:Pan181_45080"/>
<dbReference type="InterPro" id="IPR019600">
    <property type="entry name" value="Hemin_uptake_protein_HemP"/>
</dbReference>
<protein>
    <submittedName>
        <fullName evidence="1">Hemin uptake protein hemP</fullName>
    </submittedName>
</protein>
<dbReference type="AlphaFoldDB" id="A0A518AUA8"/>
<sequence>MYNQIERSGAVGTVERTRGACEANSSEGAVILQSRELLKGRREVWIEHLGEMYRLRTTSRGRLYLTK</sequence>
<evidence type="ECO:0000313" key="1">
    <source>
        <dbReference type="EMBL" id="QDU58275.1"/>
    </source>
</evidence>
<organism evidence="1 2">
    <name type="scientific">Aeoliella mucimassa</name>
    <dbReference type="NCBI Taxonomy" id="2527972"/>
    <lineage>
        <taxon>Bacteria</taxon>
        <taxon>Pseudomonadati</taxon>
        <taxon>Planctomycetota</taxon>
        <taxon>Planctomycetia</taxon>
        <taxon>Pirellulales</taxon>
        <taxon>Lacipirellulaceae</taxon>
        <taxon>Aeoliella</taxon>
    </lineage>
</organism>
<gene>
    <name evidence="1" type="ORF">Pan181_45080</name>
</gene>
<evidence type="ECO:0000313" key="2">
    <source>
        <dbReference type="Proteomes" id="UP000315750"/>
    </source>
</evidence>
<dbReference type="Gene3D" id="2.10.70.10">
    <property type="entry name" value="Complement Module, domain 1"/>
    <property type="match status" value="1"/>
</dbReference>
<name>A0A518AUA8_9BACT</name>